<accession>A0A8T2MR41</accession>
<sequence length="257" mass="28166">MNGRFSRQPGTRGVFTHPCLGGPGNWTPVVTWTFQQFGEASSSPLSDLATGVGWLQARGVLPNASIHIRDVLSTDAGNYSCRDSNSPVRQQTRMSLSLCVLTVTSNGSSEGASPGLNCSLWCDEDWEPAKPPLAYGNFTGPGAVVVETDTVTFYVSDSPDKRKRTVACRMKERVGGGVIVKLENATLVPENDTFQEDTQPSPHTLSLFMVLPCFDVMCPHAQRRSGEFDRRPCGSARERKLLKRPHHVWRVGNNENS</sequence>
<keyword evidence="3" id="KW-1185">Reference proteome</keyword>
<gene>
    <name evidence="2" type="ORF">JZ751_021846</name>
</gene>
<organism evidence="2 3">
    <name type="scientific">Albula glossodonta</name>
    <name type="common">roundjaw bonefish</name>
    <dbReference type="NCBI Taxonomy" id="121402"/>
    <lineage>
        <taxon>Eukaryota</taxon>
        <taxon>Metazoa</taxon>
        <taxon>Chordata</taxon>
        <taxon>Craniata</taxon>
        <taxon>Vertebrata</taxon>
        <taxon>Euteleostomi</taxon>
        <taxon>Actinopterygii</taxon>
        <taxon>Neopterygii</taxon>
        <taxon>Teleostei</taxon>
        <taxon>Albuliformes</taxon>
        <taxon>Albulidae</taxon>
        <taxon>Albula</taxon>
    </lineage>
</organism>
<dbReference type="InterPro" id="IPR007110">
    <property type="entry name" value="Ig-like_dom"/>
</dbReference>
<dbReference type="InterPro" id="IPR036179">
    <property type="entry name" value="Ig-like_dom_sf"/>
</dbReference>
<dbReference type="InterPro" id="IPR013783">
    <property type="entry name" value="Ig-like_fold"/>
</dbReference>
<reference evidence="2" key="1">
    <citation type="thesis" date="2021" institute="BYU ScholarsArchive" country="Provo, UT, USA">
        <title>Applications of and Algorithms for Genome Assembly and Genomic Analyses with an Emphasis on Marine Teleosts.</title>
        <authorList>
            <person name="Pickett B.D."/>
        </authorList>
    </citation>
    <scope>NUCLEOTIDE SEQUENCE</scope>
    <source>
        <strain evidence="2">HI-2016</strain>
    </source>
</reference>
<dbReference type="AlphaFoldDB" id="A0A8T2MR41"/>
<protein>
    <recommendedName>
        <fullName evidence="1">Ig-like domain-containing protein</fullName>
    </recommendedName>
</protein>
<comment type="caution">
    <text evidence="2">The sequence shown here is derived from an EMBL/GenBank/DDBJ whole genome shotgun (WGS) entry which is preliminary data.</text>
</comment>
<name>A0A8T2MR41_9TELE</name>
<dbReference type="SUPFAM" id="SSF48726">
    <property type="entry name" value="Immunoglobulin"/>
    <property type="match status" value="1"/>
</dbReference>
<dbReference type="Proteomes" id="UP000824540">
    <property type="component" value="Unassembled WGS sequence"/>
</dbReference>
<dbReference type="PROSITE" id="PS50835">
    <property type="entry name" value="IG_LIKE"/>
    <property type="match status" value="1"/>
</dbReference>
<dbReference type="OrthoDB" id="8735432at2759"/>
<evidence type="ECO:0000259" key="1">
    <source>
        <dbReference type="PROSITE" id="PS50835"/>
    </source>
</evidence>
<dbReference type="Gene3D" id="2.60.40.10">
    <property type="entry name" value="Immunoglobulins"/>
    <property type="match status" value="1"/>
</dbReference>
<feature type="domain" description="Ig-like" evidence="1">
    <location>
        <begin position="1"/>
        <end position="97"/>
    </location>
</feature>
<evidence type="ECO:0000313" key="3">
    <source>
        <dbReference type="Proteomes" id="UP000824540"/>
    </source>
</evidence>
<dbReference type="CDD" id="cd00096">
    <property type="entry name" value="Ig"/>
    <property type="match status" value="1"/>
</dbReference>
<proteinExistence type="predicted"/>
<dbReference type="EMBL" id="JAFBMS010000440">
    <property type="protein sequence ID" value="KAG9330859.1"/>
    <property type="molecule type" value="Genomic_DNA"/>
</dbReference>
<evidence type="ECO:0000313" key="2">
    <source>
        <dbReference type="EMBL" id="KAG9330859.1"/>
    </source>
</evidence>